<dbReference type="InterPro" id="IPR018466">
    <property type="entry name" value="Kre9/Knh1-like_N"/>
</dbReference>
<evidence type="ECO:0000313" key="5">
    <source>
        <dbReference type="Proteomes" id="UP000054007"/>
    </source>
</evidence>
<dbReference type="AlphaFoldDB" id="A0A0D7B8W2"/>
<reference evidence="4 5" key="1">
    <citation type="journal article" date="2015" name="Fungal Genet. Biol.">
        <title>Evolution of novel wood decay mechanisms in Agaricales revealed by the genome sequences of Fistulina hepatica and Cylindrobasidium torrendii.</title>
        <authorList>
            <person name="Floudas D."/>
            <person name="Held B.W."/>
            <person name="Riley R."/>
            <person name="Nagy L.G."/>
            <person name="Koehler G."/>
            <person name="Ransdell A.S."/>
            <person name="Younus H."/>
            <person name="Chow J."/>
            <person name="Chiniquy J."/>
            <person name="Lipzen A."/>
            <person name="Tritt A."/>
            <person name="Sun H."/>
            <person name="Haridas S."/>
            <person name="LaButti K."/>
            <person name="Ohm R.A."/>
            <person name="Kues U."/>
            <person name="Blanchette R.A."/>
            <person name="Grigoriev I.V."/>
            <person name="Minto R.E."/>
            <person name="Hibbett D.S."/>
        </authorList>
    </citation>
    <scope>NUCLEOTIDE SEQUENCE [LARGE SCALE GENOMIC DNA]</scope>
    <source>
        <strain evidence="4 5">FP15055 ss-10</strain>
    </source>
</reference>
<evidence type="ECO:0000256" key="2">
    <source>
        <dbReference type="SAM" id="SignalP"/>
    </source>
</evidence>
<dbReference type="Pfam" id="PF10342">
    <property type="entry name" value="Kre9_KNH"/>
    <property type="match status" value="1"/>
</dbReference>
<feature type="chain" id="PRO_5002316829" description="Yeast cell wall synthesis Kre9/Knh1-like N-terminal domain-containing protein" evidence="2">
    <location>
        <begin position="26"/>
        <end position="135"/>
    </location>
</feature>
<keyword evidence="5" id="KW-1185">Reference proteome</keyword>
<protein>
    <recommendedName>
        <fullName evidence="3">Yeast cell wall synthesis Kre9/Knh1-like N-terminal domain-containing protein</fullName>
    </recommendedName>
</protein>
<feature type="domain" description="Yeast cell wall synthesis Kre9/Knh1-like N-terminal" evidence="3">
    <location>
        <begin position="42"/>
        <end position="129"/>
    </location>
</feature>
<organism evidence="4 5">
    <name type="scientific">Cylindrobasidium torrendii FP15055 ss-10</name>
    <dbReference type="NCBI Taxonomy" id="1314674"/>
    <lineage>
        <taxon>Eukaryota</taxon>
        <taxon>Fungi</taxon>
        <taxon>Dikarya</taxon>
        <taxon>Basidiomycota</taxon>
        <taxon>Agaricomycotina</taxon>
        <taxon>Agaricomycetes</taxon>
        <taxon>Agaricomycetidae</taxon>
        <taxon>Agaricales</taxon>
        <taxon>Marasmiineae</taxon>
        <taxon>Physalacriaceae</taxon>
        <taxon>Cylindrobasidium</taxon>
    </lineage>
</organism>
<evidence type="ECO:0000259" key="3">
    <source>
        <dbReference type="Pfam" id="PF10342"/>
    </source>
</evidence>
<dbReference type="OrthoDB" id="2317741at2759"/>
<proteinExistence type="predicted"/>
<sequence>MAAFTFNFASMFVLFASMFAMFVNAIPVGLVGRDVYVPPVTSPAADTVWTVNSTATITWDTSSPPEQITNKVGRVFLRKGDRTLPLLLADGFDILDGSVDITVPWVLESGDYQVVLFGDSGNFSPNFTITGGPPY</sequence>
<accession>A0A0D7B8W2</accession>
<gene>
    <name evidence="4" type="ORF">CYLTODRAFT_423273</name>
</gene>
<keyword evidence="1 2" id="KW-0732">Signal</keyword>
<dbReference type="Proteomes" id="UP000054007">
    <property type="component" value="Unassembled WGS sequence"/>
</dbReference>
<evidence type="ECO:0000313" key="4">
    <source>
        <dbReference type="EMBL" id="KIY66619.1"/>
    </source>
</evidence>
<name>A0A0D7B8W2_9AGAR</name>
<dbReference type="EMBL" id="KN880549">
    <property type="protein sequence ID" value="KIY66619.1"/>
    <property type="molecule type" value="Genomic_DNA"/>
</dbReference>
<evidence type="ECO:0000256" key="1">
    <source>
        <dbReference type="ARBA" id="ARBA00022729"/>
    </source>
</evidence>
<feature type="signal peptide" evidence="2">
    <location>
        <begin position="1"/>
        <end position="25"/>
    </location>
</feature>